<gene>
    <name evidence="2" type="primary">IL-3A_244R</name>
    <name evidence="2" type="ORF">PBCVIL3A_244R</name>
</gene>
<name>M1I5Q9_PBCVI</name>
<evidence type="ECO:0000313" key="2">
    <source>
        <dbReference type="EMBL" id="AGE53830.1"/>
    </source>
</evidence>
<reference evidence="2 3" key="1">
    <citation type="submission" date="2012-10" db="EMBL/GenBank/DDBJ databases">
        <title>Towards defining the chloroviruses: a genomic journey through a genus of large DNA viruses.</title>
        <authorList>
            <person name="Jeanniard A."/>
            <person name="Dunigan D.D."/>
            <person name="Gurnon J.R."/>
            <person name="Agarkova I."/>
            <person name="Kang M."/>
            <person name="Vitek J."/>
            <person name="Duncan G."/>
            <person name="McClung O.W."/>
            <person name="Larsen M."/>
            <person name="Claverie J.-M."/>
            <person name="Van Etten J.L."/>
            <person name="Blanc G."/>
        </authorList>
    </citation>
    <scope>NUCLEOTIDE SEQUENCE [LARGE SCALE GENOMIC DNA]</scope>
</reference>
<protein>
    <recommendedName>
        <fullName evidence="1">HNH nuclease domain-containing protein</fullName>
    </recommendedName>
</protein>
<evidence type="ECO:0000313" key="3">
    <source>
        <dbReference type="Proteomes" id="UP000247091"/>
    </source>
</evidence>
<feature type="domain" description="HNH nuclease" evidence="1">
    <location>
        <begin position="327"/>
        <end position="380"/>
    </location>
</feature>
<dbReference type="EMBL" id="JX997169">
    <property type="protein sequence ID" value="AGE53830.1"/>
    <property type="molecule type" value="Genomic_DNA"/>
</dbReference>
<dbReference type="SUPFAM" id="SSF54060">
    <property type="entry name" value="His-Me finger endonucleases"/>
    <property type="match status" value="2"/>
</dbReference>
<dbReference type="InterPro" id="IPR044925">
    <property type="entry name" value="His-Me_finger_sf"/>
</dbReference>
<dbReference type="Gene3D" id="3.90.75.20">
    <property type="match status" value="2"/>
</dbReference>
<proteinExistence type="predicted"/>
<sequence>MILLQMFYKIPVKSSTRGLTYEIDDDWNIESISKKGKRTLLKPNKDNRVKLSGKLYTIYNIAKLTGLEPKSWPVDEREWEELKTISNVFEYRYRVFLDGQVQKMDQYGNVSYQECSKQSSGYYTIRIANENVKVHQIMGETRFVPKPSNMPNDWSVHHVDNDPSNNHCYNLVWASPRKQAKERRSINQHRLVSYPVFGIALRDIILKDGTIVKKGEETQIFDNALKAANAIVIGDRKSISSCINRTRKSHAGFWWKTPPNDLEFDNEVFKSIGSGIQSERFISIYGRVKYAFHNGYSKIRFAKDILTYRDQQETDRYPRIEINENKVYFHRIVVKLFFGSFPDMIEIDDKTHNLFVDHIDDDKTNSRLDNLQLLTQQENAKKRYLKTYTTSVASSFDGKYEYHKTRIDAIEYVKTHGYPDATLDELNMYVNTPNEVYGRTWIRAHFE</sequence>
<dbReference type="Pfam" id="PF13392">
    <property type="entry name" value="HNH_3"/>
    <property type="match status" value="1"/>
</dbReference>
<accession>M1I5Q9</accession>
<organism evidence="2 3">
    <name type="scientific">Paramecium bursaria Chlorella virus IL3A</name>
    <name type="common">PBCV-IL3A</name>
    <dbReference type="NCBI Taxonomy" id="46019"/>
    <lineage>
        <taxon>Viruses</taxon>
        <taxon>Varidnaviria</taxon>
        <taxon>Bamfordvirae</taxon>
        <taxon>Nucleocytoviricota</taxon>
        <taxon>Megaviricetes</taxon>
        <taxon>Algavirales</taxon>
        <taxon>Phycodnaviridae</taxon>
        <taxon>Chlorovirus</taxon>
        <taxon>Chlorovirus illinoense</taxon>
    </lineage>
</organism>
<organismHost>
    <name type="scientific">Chlorella</name>
    <dbReference type="NCBI Taxonomy" id="3071"/>
</organismHost>
<evidence type="ECO:0000259" key="1">
    <source>
        <dbReference type="Pfam" id="PF13392"/>
    </source>
</evidence>
<dbReference type="Proteomes" id="UP000247091">
    <property type="component" value="Segment"/>
</dbReference>
<dbReference type="InterPro" id="IPR003615">
    <property type="entry name" value="HNH_nuc"/>
</dbReference>